<organism evidence="1 2">
    <name type="scientific">Melastoma candidum</name>
    <dbReference type="NCBI Taxonomy" id="119954"/>
    <lineage>
        <taxon>Eukaryota</taxon>
        <taxon>Viridiplantae</taxon>
        <taxon>Streptophyta</taxon>
        <taxon>Embryophyta</taxon>
        <taxon>Tracheophyta</taxon>
        <taxon>Spermatophyta</taxon>
        <taxon>Magnoliopsida</taxon>
        <taxon>eudicotyledons</taxon>
        <taxon>Gunneridae</taxon>
        <taxon>Pentapetalae</taxon>
        <taxon>rosids</taxon>
        <taxon>malvids</taxon>
        <taxon>Myrtales</taxon>
        <taxon>Melastomataceae</taxon>
        <taxon>Melastomatoideae</taxon>
        <taxon>Melastomateae</taxon>
        <taxon>Melastoma</taxon>
    </lineage>
</organism>
<dbReference type="EMBL" id="CM042884">
    <property type="protein sequence ID" value="KAI4371425.1"/>
    <property type="molecule type" value="Genomic_DNA"/>
</dbReference>
<protein>
    <submittedName>
        <fullName evidence="1">Uncharacterized protein</fullName>
    </submittedName>
</protein>
<reference evidence="2" key="1">
    <citation type="journal article" date="2023" name="Front. Plant Sci.">
        <title>Chromosomal-level genome assembly of Melastoma candidum provides insights into trichome evolution.</title>
        <authorList>
            <person name="Zhong Y."/>
            <person name="Wu W."/>
            <person name="Sun C."/>
            <person name="Zou P."/>
            <person name="Liu Y."/>
            <person name="Dai S."/>
            <person name="Zhou R."/>
        </authorList>
    </citation>
    <scope>NUCLEOTIDE SEQUENCE [LARGE SCALE GENOMIC DNA]</scope>
</reference>
<sequence length="233" mass="25844">MVPTGGQEFRPVRHDIAPYKNFMGRWPKDNVSKLGTNRKLEFVDQVFGIDNLSRGPYTGVVDGWIVQTFMLITPNGVDSTSISSGRCTLWLTDGGTRRSIATPLATQVVGKLTLFANDLDIHDNVSIFFTDTSSRYESSSPRTESVEVVVDLPGYPDNTRLNDKGQFWVAIDCCKTVAQEVLTQLLDEEHLLQVAHQDGPPGENHGHEDVREANGKPWIGIVAHNHIAILTYP</sequence>
<accession>A0ACB9QXS9</accession>
<evidence type="ECO:0000313" key="1">
    <source>
        <dbReference type="EMBL" id="KAI4371425.1"/>
    </source>
</evidence>
<comment type="caution">
    <text evidence="1">The sequence shown here is derived from an EMBL/GenBank/DDBJ whole genome shotgun (WGS) entry which is preliminary data.</text>
</comment>
<proteinExistence type="predicted"/>
<name>A0ACB9QXS9_9MYRT</name>
<keyword evidence="2" id="KW-1185">Reference proteome</keyword>
<gene>
    <name evidence="1" type="ORF">MLD38_019664</name>
</gene>
<evidence type="ECO:0000313" key="2">
    <source>
        <dbReference type="Proteomes" id="UP001057402"/>
    </source>
</evidence>
<dbReference type="Proteomes" id="UP001057402">
    <property type="component" value="Chromosome 5"/>
</dbReference>